<reference evidence="1 2" key="1">
    <citation type="submission" date="2022-10" db="EMBL/GenBank/DDBJ databases">
        <title>Roseococcus glaciei nov., sp. nov., isolated from glacier.</title>
        <authorList>
            <person name="Liu Q."/>
            <person name="Xin Y.-H."/>
        </authorList>
    </citation>
    <scope>NUCLEOTIDE SEQUENCE [LARGE SCALE GENOMIC DNA]</scope>
    <source>
        <strain evidence="1 2">MDT2-1-1</strain>
    </source>
</reference>
<evidence type="ECO:0008006" key="3">
    <source>
        <dbReference type="Google" id="ProtNLM"/>
    </source>
</evidence>
<dbReference type="RefSeq" id="WP_301592719.1">
    <property type="nucleotide sequence ID" value="NZ_JAPFQI010000040.1"/>
</dbReference>
<dbReference type="Proteomes" id="UP001526430">
    <property type="component" value="Unassembled WGS sequence"/>
</dbReference>
<dbReference type="InterPro" id="IPR011990">
    <property type="entry name" value="TPR-like_helical_dom_sf"/>
</dbReference>
<protein>
    <recommendedName>
        <fullName evidence="3">Tetratricopeptide repeat protein</fullName>
    </recommendedName>
</protein>
<keyword evidence="2" id="KW-1185">Reference proteome</keyword>
<gene>
    <name evidence="1" type="ORF">OF850_23075</name>
</gene>
<evidence type="ECO:0000313" key="1">
    <source>
        <dbReference type="EMBL" id="MCW8088465.1"/>
    </source>
</evidence>
<dbReference type="Gene3D" id="1.25.40.10">
    <property type="entry name" value="Tetratricopeptide repeat domain"/>
    <property type="match status" value="1"/>
</dbReference>
<dbReference type="EMBL" id="JAPFQI010000040">
    <property type="protein sequence ID" value="MCW8088465.1"/>
    <property type="molecule type" value="Genomic_DNA"/>
</dbReference>
<organism evidence="1 2">
    <name type="scientific">Sabulicella glaciei</name>
    <dbReference type="NCBI Taxonomy" id="2984948"/>
    <lineage>
        <taxon>Bacteria</taxon>
        <taxon>Pseudomonadati</taxon>
        <taxon>Pseudomonadota</taxon>
        <taxon>Alphaproteobacteria</taxon>
        <taxon>Acetobacterales</taxon>
        <taxon>Acetobacteraceae</taxon>
        <taxon>Sabulicella</taxon>
    </lineage>
</organism>
<name>A0ABT3P225_9PROT</name>
<sequence>MRRARWAADELAMALGCIPGLVLIASEHDGVHRSDAVLRIEGRVEAGRAILALVRSVSGTVLGTVREDFRRRAGLGWADRAVGALRAAASAKEAERARAVPARHADIEALVARARPAALSQEPAMVAMALDLLQEALIRDPAHSRALALAGWARSVGANHLFTQDPDGERMRAAAHCEQALALAPGEPEVLTLVAGALSMARCLDRAEELVARSLALDPSQPEALRRLGFIQNFRGDGHRAVAAFPRSLRLYPAGHNGPMSLIGLGIAQFILGEYERSARSLALALDQQPARAWPHRFPTAAAMHAGSREEAQRSLASLRRSFPDLTVGLCSHSVALHPDAKGRVLDGLARAGLPH</sequence>
<accession>A0ABT3P225</accession>
<dbReference type="SUPFAM" id="SSF48452">
    <property type="entry name" value="TPR-like"/>
    <property type="match status" value="1"/>
</dbReference>
<proteinExistence type="predicted"/>
<comment type="caution">
    <text evidence="1">The sequence shown here is derived from an EMBL/GenBank/DDBJ whole genome shotgun (WGS) entry which is preliminary data.</text>
</comment>
<evidence type="ECO:0000313" key="2">
    <source>
        <dbReference type="Proteomes" id="UP001526430"/>
    </source>
</evidence>